<organism evidence="2 3">
    <name type="scientific">Natrarchaeobaculum aegyptiacum</name>
    <dbReference type="NCBI Taxonomy" id="745377"/>
    <lineage>
        <taxon>Archaea</taxon>
        <taxon>Methanobacteriati</taxon>
        <taxon>Methanobacteriota</taxon>
        <taxon>Stenosarchaea group</taxon>
        <taxon>Halobacteria</taxon>
        <taxon>Halobacteriales</taxon>
        <taxon>Natrialbaceae</taxon>
        <taxon>Natrarchaeobaculum</taxon>
    </lineage>
</organism>
<evidence type="ECO:0000256" key="1">
    <source>
        <dbReference type="SAM" id="Phobius"/>
    </source>
</evidence>
<dbReference type="Proteomes" id="UP000250088">
    <property type="component" value="Chromosome"/>
</dbReference>
<protein>
    <recommendedName>
        <fullName evidence="4">Copper resistance protein D domain-containing protein</fullName>
    </recommendedName>
</protein>
<name>A0A2Z2HUU1_9EURY</name>
<keyword evidence="1" id="KW-0812">Transmembrane</keyword>
<sequence length="140" mass="14873">MDATQYLVIRTLHLFAAALLVGGATTLWLTVRLEETVSTSLLAWAEAAFWALVSLLVFTGLGNLVATGTPPLETRRGGVLAVKFGVIVLLAVGSVVRSFTVVYLRRDGVRTPTGTLEWLYGLTAVAVGLVVVLAEVLVYG</sequence>
<evidence type="ECO:0000313" key="2">
    <source>
        <dbReference type="EMBL" id="ARS90962.1"/>
    </source>
</evidence>
<dbReference type="EMBL" id="CP019893">
    <property type="protein sequence ID" value="ARS90962.1"/>
    <property type="molecule type" value="Genomic_DNA"/>
</dbReference>
<dbReference type="AlphaFoldDB" id="A0A2Z2HUU1"/>
<feature type="transmembrane region" description="Helical" evidence="1">
    <location>
        <begin position="78"/>
        <end position="99"/>
    </location>
</feature>
<evidence type="ECO:0000313" key="3">
    <source>
        <dbReference type="Proteomes" id="UP000250088"/>
    </source>
</evidence>
<keyword evidence="1" id="KW-1133">Transmembrane helix</keyword>
<keyword evidence="1" id="KW-0472">Membrane</keyword>
<dbReference type="KEGG" id="naj:B1756_15300"/>
<keyword evidence="3" id="KW-1185">Reference proteome</keyword>
<accession>A0A2Z2HUU1</accession>
<feature type="transmembrane region" description="Helical" evidence="1">
    <location>
        <begin position="119"/>
        <end position="139"/>
    </location>
</feature>
<proteinExistence type="predicted"/>
<feature type="transmembrane region" description="Helical" evidence="1">
    <location>
        <begin position="43"/>
        <end position="66"/>
    </location>
</feature>
<feature type="transmembrane region" description="Helical" evidence="1">
    <location>
        <begin position="12"/>
        <end position="31"/>
    </location>
</feature>
<evidence type="ECO:0008006" key="4">
    <source>
        <dbReference type="Google" id="ProtNLM"/>
    </source>
</evidence>
<gene>
    <name evidence="2" type="ORF">B1756_15300</name>
</gene>
<reference evidence="3" key="1">
    <citation type="submission" date="2017-02" db="EMBL/GenBank/DDBJ databases">
        <title>Natronthermophilus aegyptiacus gen. nov.,sp. nov., an aerobic, extremely halophilic alkalithermophilic archaeon isolated from the athalassohaline Wadi An Natrun, Egypt.</title>
        <authorList>
            <person name="Zhao B."/>
        </authorList>
    </citation>
    <scope>NUCLEOTIDE SEQUENCE [LARGE SCALE GENOMIC DNA]</scope>
    <source>
        <strain evidence="3">JW/NM-HA 15</strain>
    </source>
</reference>